<keyword evidence="5" id="KW-0647">Proteasome</keyword>
<accession>A0A915PB03</accession>
<evidence type="ECO:0000256" key="1">
    <source>
        <dbReference type="ARBA" id="ARBA00004123"/>
    </source>
</evidence>
<feature type="compositionally biased region" description="Basic and acidic residues" evidence="9">
    <location>
        <begin position="777"/>
        <end position="794"/>
    </location>
</feature>
<dbReference type="Proteomes" id="UP000887581">
    <property type="component" value="Unplaced"/>
</dbReference>
<feature type="domain" description="Pru" evidence="11">
    <location>
        <begin position="371"/>
        <end position="487"/>
    </location>
</feature>
<comment type="similarity">
    <text evidence="3">Belongs to the ADRM1 family.</text>
</comment>
<comment type="function">
    <text evidence="7">May function as a proteasomal ubiquitin receptor. May promote the deubiquitinating activity associated with the 26S proteasome.</text>
</comment>
<dbReference type="GO" id="GO:0005737">
    <property type="term" value="C:cytoplasm"/>
    <property type="evidence" value="ECO:0007669"/>
    <property type="project" value="UniProtKB-SubCell"/>
</dbReference>
<dbReference type="AlphaFoldDB" id="A0A915PB03"/>
<feature type="compositionally biased region" description="Low complexity" evidence="9">
    <location>
        <begin position="491"/>
        <end position="500"/>
    </location>
</feature>
<dbReference type="Pfam" id="PF16550">
    <property type="entry name" value="RPN13_C"/>
    <property type="match status" value="1"/>
</dbReference>
<evidence type="ECO:0000256" key="6">
    <source>
        <dbReference type="ARBA" id="ARBA00023242"/>
    </source>
</evidence>
<dbReference type="InterPro" id="IPR038633">
    <property type="entry name" value="Rpn13/ADRM1_Pru_sf"/>
</dbReference>
<dbReference type="FunFam" id="2.30.29.70:FF:000001">
    <property type="entry name" value="Proteasomal ubiquitin receptor ADRM1"/>
    <property type="match status" value="1"/>
</dbReference>
<dbReference type="InterPro" id="IPR038108">
    <property type="entry name" value="RPN13_DEUBAD_sf"/>
</dbReference>
<dbReference type="PROSITE" id="PS51917">
    <property type="entry name" value="PRU"/>
    <property type="match status" value="1"/>
</dbReference>
<dbReference type="PROSITE" id="PS51916">
    <property type="entry name" value="DEUBAD"/>
    <property type="match status" value="1"/>
</dbReference>
<keyword evidence="12" id="KW-1185">Reference proteome</keyword>
<dbReference type="Pfam" id="PF14964">
    <property type="entry name" value="INTS15"/>
    <property type="match status" value="1"/>
</dbReference>
<dbReference type="Gene3D" id="2.30.29.70">
    <property type="entry name" value="Proteasomal ubiquitin receptor Rpn13/ADRM1"/>
    <property type="match status" value="1"/>
</dbReference>
<dbReference type="CDD" id="cd13314">
    <property type="entry name" value="PH_Rpn13"/>
    <property type="match status" value="1"/>
</dbReference>
<dbReference type="WBParaSite" id="sdigi.contig1.g144.t1">
    <property type="protein sequence ID" value="sdigi.contig1.g144.t1"/>
    <property type="gene ID" value="sdigi.contig1.g144"/>
</dbReference>
<evidence type="ECO:0000259" key="11">
    <source>
        <dbReference type="PROSITE" id="PS51917"/>
    </source>
</evidence>
<dbReference type="GO" id="GO:0070628">
    <property type="term" value="F:proteasome binding"/>
    <property type="evidence" value="ECO:0007669"/>
    <property type="project" value="TreeGrafter"/>
</dbReference>
<reference evidence="13" key="1">
    <citation type="submission" date="2022-11" db="UniProtKB">
        <authorList>
            <consortium name="WormBaseParasite"/>
        </authorList>
    </citation>
    <scope>IDENTIFICATION</scope>
</reference>
<dbReference type="PANTHER" id="PTHR12225">
    <property type="entry name" value="ADHESION REGULATING MOLECULE 1 110 KDA CELL MEMBRANE GLYCOPROTEIN"/>
    <property type="match status" value="1"/>
</dbReference>
<evidence type="ECO:0000313" key="13">
    <source>
        <dbReference type="WBParaSite" id="sdigi.contig1.g144.t1"/>
    </source>
</evidence>
<keyword evidence="4" id="KW-0963">Cytoplasm</keyword>
<dbReference type="GO" id="GO:0008541">
    <property type="term" value="C:proteasome regulatory particle, lid subcomplex"/>
    <property type="evidence" value="ECO:0007669"/>
    <property type="project" value="TreeGrafter"/>
</dbReference>
<feature type="region of interest" description="Disordered" evidence="9">
    <location>
        <begin position="474"/>
        <end position="500"/>
    </location>
</feature>
<proteinExistence type="inferred from homology"/>
<evidence type="ECO:0000256" key="9">
    <source>
        <dbReference type="SAM" id="MobiDB-lite"/>
    </source>
</evidence>
<dbReference type="InterPro" id="IPR044867">
    <property type="entry name" value="DEUBAD_dom"/>
</dbReference>
<evidence type="ECO:0000256" key="4">
    <source>
        <dbReference type="ARBA" id="ARBA00022490"/>
    </source>
</evidence>
<evidence type="ECO:0000256" key="8">
    <source>
        <dbReference type="ARBA" id="ARBA00070663"/>
    </source>
</evidence>
<dbReference type="GO" id="GO:0005634">
    <property type="term" value="C:nucleus"/>
    <property type="evidence" value="ECO:0007669"/>
    <property type="project" value="UniProtKB-SubCell"/>
</dbReference>
<dbReference type="InterPro" id="IPR044868">
    <property type="entry name" value="Rpn13/ADRM1_Pru"/>
</dbReference>
<dbReference type="GO" id="GO:0061133">
    <property type="term" value="F:endopeptidase activator activity"/>
    <property type="evidence" value="ECO:0007669"/>
    <property type="project" value="TreeGrafter"/>
</dbReference>
<evidence type="ECO:0000256" key="2">
    <source>
        <dbReference type="ARBA" id="ARBA00004496"/>
    </source>
</evidence>
<evidence type="ECO:0000256" key="7">
    <source>
        <dbReference type="ARBA" id="ARBA00054744"/>
    </source>
</evidence>
<feature type="region of interest" description="Disordered" evidence="9">
    <location>
        <begin position="750"/>
        <end position="794"/>
    </location>
</feature>
<feature type="domain" description="DEUBAD" evidence="10">
    <location>
        <begin position="631"/>
        <end position="751"/>
    </location>
</feature>
<keyword evidence="6" id="KW-0539">Nucleus</keyword>
<sequence length="794" mass="88545">MDRRGGGQPSGVGAASPRRHQSFPACVTDILEQVTKVCGQQGQKWRGPAALRNNELQYQLDNDLFCVSPDRRVSRLNQIQQLRLMQILCDYFNERESEPRGHQYSYFEAIFCGREGEPLLHETRISLLINLCSLAVQYPCYSILNHISQWLHKIGSGKSYAQQFVSQLVDHYIFIPDDSNLHKHLLPLADEVPEFVSYFVAYSVTRDSLRQSLFMVLNHWLMGRRSDLIMAFIKETPIVTKHFASVTFPYMVVYDCTVGGARKNPLHGFTTMLYADWKISPALEIKPAIEACLLYFLVLKILSKAADYSAFDKNILCYHVHLAKLSHILTQKDLVDIFESPKSKFRRLFAKFSRILVSMSVMFANSRANQANNGYLVEFKAGRSNLQAGSTVDKRKVVADKTKGLIFIKQSSDQLMHFCWKNRETGADLIIFPGDTEFLRVKECTDGRVYMLKFKSTDEKRLFWMQDGKTDKDDENCKKVNETLNNPPAPRAAARGGNDRAGASSFGTLAALSNAGTDSELGALGNLDQSQLMQLLSLMNHTNGASASEAANLLPQLPLVTDASHPLDFCFPVKIGNIFRVTSEESGTASTQGATPSNTPANGTVAGSSSNNAVQLSQLKEIIASITPPEGSGRKPSIDFTDVLCCADKINEILFKYAERLIPHLPNQEPIYNNQEELEQTLRTPQFRQAADIFGHALQTGQLAPVLRQFGIDGSTATAAGSGGKFYLKNNPGMHCYMVAWATQFTTSESEKEITSRTETLTAHPGTESEVEDEETNEKAVHELEKTDDHMDLD</sequence>
<protein>
    <recommendedName>
        <fullName evidence="8">Proteasomal ubiquitin receptor ADRM1 homolog</fullName>
    </recommendedName>
</protein>
<dbReference type="InterPro" id="IPR006773">
    <property type="entry name" value="Rpn13/ADRM1"/>
</dbReference>
<dbReference type="PANTHER" id="PTHR12225:SF0">
    <property type="entry name" value="PROTEASOMAL UBIQUITIN RECEPTOR ADRM1"/>
    <property type="match status" value="1"/>
</dbReference>
<evidence type="ECO:0000259" key="10">
    <source>
        <dbReference type="PROSITE" id="PS51916"/>
    </source>
</evidence>
<dbReference type="InterPro" id="IPR032368">
    <property type="entry name" value="RPN13_DEUBAD"/>
</dbReference>
<dbReference type="InterPro" id="IPR027844">
    <property type="entry name" value="INTS15"/>
</dbReference>
<comment type="subcellular location">
    <subcellularLocation>
        <location evidence="2">Cytoplasm</location>
    </subcellularLocation>
    <subcellularLocation>
        <location evidence="1">Nucleus</location>
    </subcellularLocation>
</comment>
<evidence type="ECO:0000313" key="12">
    <source>
        <dbReference type="Proteomes" id="UP000887581"/>
    </source>
</evidence>
<evidence type="ECO:0000256" key="3">
    <source>
        <dbReference type="ARBA" id="ARBA00009216"/>
    </source>
</evidence>
<dbReference type="Pfam" id="PF04683">
    <property type="entry name" value="Rpn13_ADRM1_Pru"/>
    <property type="match status" value="1"/>
</dbReference>
<dbReference type="Gene3D" id="1.10.2020.20">
    <property type="match status" value="1"/>
</dbReference>
<name>A0A915PB03_9BILA</name>
<feature type="region of interest" description="Disordered" evidence="9">
    <location>
        <begin position="586"/>
        <end position="606"/>
    </location>
</feature>
<evidence type="ECO:0000256" key="5">
    <source>
        <dbReference type="ARBA" id="ARBA00022942"/>
    </source>
</evidence>
<organism evidence="12 13">
    <name type="scientific">Setaria digitata</name>
    <dbReference type="NCBI Taxonomy" id="48799"/>
    <lineage>
        <taxon>Eukaryota</taxon>
        <taxon>Metazoa</taxon>
        <taxon>Ecdysozoa</taxon>
        <taxon>Nematoda</taxon>
        <taxon>Chromadorea</taxon>
        <taxon>Rhabditida</taxon>
        <taxon>Spirurina</taxon>
        <taxon>Spiruromorpha</taxon>
        <taxon>Filarioidea</taxon>
        <taxon>Setariidae</taxon>
        <taxon>Setaria</taxon>
    </lineage>
</organism>